<accession>A0ABN6WT09</accession>
<evidence type="ECO:0000313" key="3">
    <source>
        <dbReference type="Proteomes" id="UP001321445"/>
    </source>
</evidence>
<feature type="chain" id="PRO_5046888864" evidence="1">
    <location>
        <begin position="24"/>
        <end position="143"/>
    </location>
</feature>
<dbReference type="EMBL" id="AP027370">
    <property type="protein sequence ID" value="BDY11790.1"/>
    <property type="molecule type" value="Genomic_DNA"/>
</dbReference>
<name>A0ABN6WT09_9BACT</name>
<evidence type="ECO:0000256" key="1">
    <source>
        <dbReference type="SAM" id="SignalP"/>
    </source>
</evidence>
<dbReference type="RefSeq" id="WP_286337006.1">
    <property type="nucleotide sequence ID" value="NZ_AP027370.1"/>
</dbReference>
<feature type="signal peptide" evidence="1">
    <location>
        <begin position="1"/>
        <end position="23"/>
    </location>
</feature>
<dbReference type="Proteomes" id="UP001321445">
    <property type="component" value="Chromosome"/>
</dbReference>
<reference evidence="2 3" key="1">
    <citation type="submission" date="2023-03" db="EMBL/GenBank/DDBJ databases">
        <title>Description of Hydrogenimonas sp. ISO32.</title>
        <authorList>
            <person name="Mino S."/>
            <person name="Fukazawa S."/>
            <person name="Sawabe T."/>
        </authorList>
    </citation>
    <scope>NUCLEOTIDE SEQUENCE [LARGE SCALE GENOMIC DNA]</scope>
    <source>
        <strain evidence="2 3">ISO32</strain>
    </source>
</reference>
<keyword evidence="1" id="KW-0732">Signal</keyword>
<protein>
    <submittedName>
        <fullName evidence="2">Uncharacterized protein</fullName>
    </submittedName>
</protein>
<sequence length="143" mass="16937">MKKLLFILLVPLLLLFAASSDHEVNARIWHRIIFDLSLPEYRIYTPDKQLRKVLEKIPNIHLEDRCEYATLIIETRNAPVPVTKCPSIPRLSNDYRLFLRHKNDIGAFFWMKGRPTIIFSRPRIEAFGLKIDKEMNDYMENIP</sequence>
<proteinExistence type="predicted"/>
<keyword evidence="3" id="KW-1185">Reference proteome</keyword>
<gene>
    <name evidence="2" type="ORF">HCR_01020</name>
</gene>
<organism evidence="2 3">
    <name type="scientific">Hydrogenimonas cancrithermarum</name>
    <dbReference type="NCBI Taxonomy" id="2993563"/>
    <lineage>
        <taxon>Bacteria</taxon>
        <taxon>Pseudomonadati</taxon>
        <taxon>Campylobacterota</taxon>
        <taxon>Epsilonproteobacteria</taxon>
        <taxon>Campylobacterales</taxon>
        <taxon>Hydrogenimonadaceae</taxon>
        <taxon>Hydrogenimonas</taxon>
    </lineage>
</organism>
<evidence type="ECO:0000313" key="2">
    <source>
        <dbReference type="EMBL" id="BDY11790.1"/>
    </source>
</evidence>